<comment type="caution">
    <text evidence="1">The sequence shown here is derived from an EMBL/GenBank/DDBJ whole genome shotgun (WGS) entry which is preliminary data.</text>
</comment>
<reference evidence="1" key="1">
    <citation type="submission" date="2022-10" db="EMBL/GenBank/DDBJ databases">
        <title>Complete Genome of Trichothecium roseum strain YXFP-22015, a Plant Pathogen Isolated from Citrus.</title>
        <authorList>
            <person name="Wang Y."/>
            <person name="Zhu L."/>
        </authorList>
    </citation>
    <scope>NUCLEOTIDE SEQUENCE</scope>
    <source>
        <strain evidence="1">YXFP-22015</strain>
    </source>
</reference>
<protein>
    <submittedName>
        <fullName evidence="1">Uncharacterized protein</fullName>
    </submittedName>
</protein>
<proteinExistence type="predicted"/>
<gene>
    <name evidence="1" type="ORF">N3K66_007556</name>
</gene>
<evidence type="ECO:0000313" key="1">
    <source>
        <dbReference type="EMBL" id="KAI9897700.1"/>
    </source>
</evidence>
<dbReference type="EMBL" id="CM047946">
    <property type="protein sequence ID" value="KAI9897700.1"/>
    <property type="molecule type" value="Genomic_DNA"/>
</dbReference>
<accession>A0ACC0UUC2</accession>
<keyword evidence="2" id="KW-1185">Reference proteome</keyword>
<organism evidence="1 2">
    <name type="scientific">Trichothecium roseum</name>
    <dbReference type="NCBI Taxonomy" id="47278"/>
    <lineage>
        <taxon>Eukaryota</taxon>
        <taxon>Fungi</taxon>
        <taxon>Dikarya</taxon>
        <taxon>Ascomycota</taxon>
        <taxon>Pezizomycotina</taxon>
        <taxon>Sordariomycetes</taxon>
        <taxon>Hypocreomycetidae</taxon>
        <taxon>Hypocreales</taxon>
        <taxon>Hypocreales incertae sedis</taxon>
        <taxon>Trichothecium</taxon>
    </lineage>
</organism>
<dbReference type="Proteomes" id="UP001163324">
    <property type="component" value="Chromosome 7"/>
</dbReference>
<name>A0ACC0UUC2_9HYPO</name>
<evidence type="ECO:0000313" key="2">
    <source>
        <dbReference type="Proteomes" id="UP001163324"/>
    </source>
</evidence>
<sequence length="361" mass="38435">MTPPNTFHSESYKMGQGAPYSFLRSNLKKPPLPPSATNHLAGQVALVTGANAGLGLACCDQLLGLGLPKLILAARSPPKGEAAAARLRERHPAADVQVWQVDMLSHASVRAFAARCAALDRLDLAVLNAGLMKQRFDVGPEGHEESFQVNYLSTALLATLLLPTLRSSTSAAGKPGRLTIVSSAAALGAAYPHRGERPYLATFSDAARWDPAEHYPASKGLIHFWLVKVVQSVRPDDVVVNIVDPGLVRGTSLHEGTSRFVQAAFGVIKAALGRTLEVGAGTFIDAAVVKGPESHGCFVKDWNIASLISPVYGVAGADLTEQVWEETLDELSFANLREVISSMHSAESSRNLGFETIANQQ</sequence>